<dbReference type="Pfam" id="PF07589">
    <property type="entry name" value="PEP-CTERM"/>
    <property type="match status" value="1"/>
</dbReference>
<dbReference type="RefSeq" id="WP_087462862.1">
    <property type="nucleotide sequence ID" value="NZ_CP021425.1"/>
</dbReference>
<feature type="domain" description="DUF642" evidence="2">
    <location>
        <begin position="22"/>
        <end position="183"/>
    </location>
</feature>
<evidence type="ECO:0000256" key="1">
    <source>
        <dbReference type="SAM" id="SignalP"/>
    </source>
</evidence>
<protein>
    <submittedName>
        <fullName evidence="4">PEP anchor domain-containing protein</fullName>
    </submittedName>
</protein>
<feature type="chain" id="PRO_5013276661" evidence="1">
    <location>
        <begin position="21"/>
        <end position="211"/>
    </location>
</feature>
<keyword evidence="1" id="KW-0732">Signal</keyword>
<name>A0A1Y0IBY4_9GAMM</name>
<dbReference type="Pfam" id="PF04862">
    <property type="entry name" value="DUF642"/>
    <property type="match status" value="1"/>
</dbReference>
<reference evidence="4 5" key="1">
    <citation type="submission" date="2017-05" db="EMBL/GenBank/DDBJ databases">
        <title>Genomic insights into alkan degradation activity of Oleiphilus messinensis.</title>
        <authorList>
            <person name="Kozyavkin S.A."/>
            <person name="Slesarev A.I."/>
            <person name="Golyshin P.N."/>
            <person name="Korzhenkov A."/>
            <person name="Golyshina O.N."/>
            <person name="Toshchakov S.V."/>
        </authorList>
    </citation>
    <scope>NUCLEOTIDE SEQUENCE [LARGE SCALE GENOMIC DNA]</scope>
    <source>
        <strain evidence="4 5">ME102</strain>
    </source>
</reference>
<dbReference type="OrthoDB" id="5761316at2"/>
<feature type="domain" description="Ice-binding protein C-terminal" evidence="3">
    <location>
        <begin position="187"/>
        <end position="209"/>
    </location>
</feature>
<proteinExistence type="predicted"/>
<accession>A0A1Y0IBY4</accession>
<organism evidence="4 5">
    <name type="scientific">Oleiphilus messinensis</name>
    <dbReference type="NCBI Taxonomy" id="141451"/>
    <lineage>
        <taxon>Bacteria</taxon>
        <taxon>Pseudomonadati</taxon>
        <taxon>Pseudomonadota</taxon>
        <taxon>Gammaproteobacteria</taxon>
        <taxon>Oceanospirillales</taxon>
        <taxon>Oleiphilaceae</taxon>
        <taxon>Oleiphilus</taxon>
    </lineage>
</organism>
<dbReference type="InterPro" id="IPR006946">
    <property type="entry name" value="DGR2-like_dom"/>
</dbReference>
<sequence>MKKLLLACGLVSVLASQAQATLITNGDFENLQLSGNSWGVFSSIPGWQTTLGSGIEVQRNTIVQAQSGQQYVELDAYNNSAITQGIDTLLGETYLLSFYYMPRTNNGNNDNGLGVFWDNFDKDYSNFDPSHEVFQIEDITHLQQPSWTQFTLELTATSDFMALSFGGQGANNSLGAFIDNVELTHVVPEPGTLALIGLGIAGIGLSMRKKA</sequence>
<dbReference type="AlphaFoldDB" id="A0A1Y0IBY4"/>
<keyword evidence="5" id="KW-1185">Reference proteome</keyword>
<dbReference type="InterPro" id="IPR013424">
    <property type="entry name" value="Ice-binding_C"/>
</dbReference>
<dbReference type="Gene3D" id="2.60.120.260">
    <property type="entry name" value="Galactose-binding domain-like"/>
    <property type="match status" value="1"/>
</dbReference>
<evidence type="ECO:0000259" key="2">
    <source>
        <dbReference type="Pfam" id="PF04862"/>
    </source>
</evidence>
<dbReference type="NCBIfam" id="TIGR02595">
    <property type="entry name" value="PEP_CTERM"/>
    <property type="match status" value="1"/>
</dbReference>
<dbReference type="EMBL" id="CP021425">
    <property type="protein sequence ID" value="ARU58037.1"/>
    <property type="molecule type" value="Genomic_DNA"/>
</dbReference>
<feature type="signal peptide" evidence="1">
    <location>
        <begin position="1"/>
        <end position="20"/>
    </location>
</feature>
<evidence type="ECO:0000313" key="4">
    <source>
        <dbReference type="EMBL" id="ARU58037.1"/>
    </source>
</evidence>
<gene>
    <name evidence="4" type="ORF">OLMES_4019</name>
</gene>
<evidence type="ECO:0000313" key="5">
    <source>
        <dbReference type="Proteomes" id="UP000196027"/>
    </source>
</evidence>
<dbReference type="KEGG" id="ome:OLMES_4019"/>
<dbReference type="Proteomes" id="UP000196027">
    <property type="component" value="Chromosome"/>
</dbReference>
<evidence type="ECO:0000259" key="3">
    <source>
        <dbReference type="Pfam" id="PF07589"/>
    </source>
</evidence>